<dbReference type="GeneID" id="72195331"/>
<evidence type="ECO:0000313" key="2">
    <source>
        <dbReference type="EMBL" id="OXR35512.1"/>
    </source>
</evidence>
<organism evidence="3 5">
    <name type="scientific">Pseudomonas umsongensis</name>
    <dbReference type="NCBI Taxonomy" id="198618"/>
    <lineage>
        <taxon>Bacteria</taxon>
        <taxon>Pseudomonadati</taxon>
        <taxon>Pseudomonadota</taxon>
        <taxon>Gammaproteobacteria</taxon>
        <taxon>Pseudomonadales</taxon>
        <taxon>Pseudomonadaceae</taxon>
        <taxon>Pseudomonas</taxon>
    </lineage>
</organism>
<evidence type="ECO:0000256" key="1">
    <source>
        <dbReference type="SAM" id="MobiDB-lite"/>
    </source>
</evidence>
<keyword evidence="4" id="KW-1185">Reference proteome</keyword>
<name>A0AAE7DF22_9PSED</name>
<gene>
    <name evidence="3" type="ORF">HGP31_17175</name>
    <name evidence="2" type="ORF">PSUM_06465</name>
</gene>
<dbReference type="EMBL" id="NIWU01000001">
    <property type="protein sequence ID" value="OXR35512.1"/>
    <property type="molecule type" value="Genomic_DNA"/>
</dbReference>
<dbReference type="AlphaFoldDB" id="A0AAE7DF22"/>
<dbReference type="Proteomes" id="UP000501367">
    <property type="component" value="Chromosome"/>
</dbReference>
<protein>
    <submittedName>
        <fullName evidence="3">Uncharacterized protein</fullName>
    </submittedName>
</protein>
<accession>A0AAE7DF22</accession>
<dbReference type="RefSeq" id="WP_020799159.1">
    <property type="nucleotide sequence ID" value="NZ_CP051487.1"/>
</dbReference>
<reference evidence="2 4" key="1">
    <citation type="submission" date="2017-06" db="EMBL/GenBank/DDBJ databases">
        <authorList>
            <person name="Furmanczyk E.M."/>
        </authorList>
    </citation>
    <scope>NUCLEOTIDE SEQUENCE [LARGE SCALE GENOMIC DNA]</scope>
    <source>
        <strain evidence="2 4">DSM 16611</strain>
    </source>
</reference>
<feature type="compositionally biased region" description="Basic and acidic residues" evidence="1">
    <location>
        <begin position="58"/>
        <end position="80"/>
    </location>
</feature>
<sequence>MADPRFPSEEQGGYDPIPTHPEPLSPGRTAGNPEDEPGIDELPNNEGAIPMDQDDGTDIDRERVREETDNAVRDGESDPR</sequence>
<evidence type="ECO:0000313" key="5">
    <source>
        <dbReference type="Proteomes" id="UP000501367"/>
    </source>
</evidence>
<proteinExistence type="predicted"/>
<feature type="region of interest" description="Disordered" evidence="1">
    <location>
        <begin position="1"/>
        <end position="80"/>
    </location>
</feature>
<dbReference type="KEGG" id="pum:HGP31_17175"/>
<dbReference type="Proteomes" id="UP000215455">
    <property type="component" value="Unassembled WGS sequence"/>
</dbReference>
<evidence type="ECO:0000313" key="4">
    <source>
        <dbReference type="Proteomes" id="UP000215455"/>
    </source>
</evidence>
<reference evidence="3 5" key="2">
    <citation type="submission" date="2020-04" db="EMBL/GenBank/DDBJ databases">
        <authorList>
            <person name="Yao Y."/>
            <person name="He Z."/>
        </authorList>
    </citation>
    <scope>NUCLEOTIDE SEQUENCE [LARGE SCALE GENOMIC DNA]</scope>
    <source>
        <strain evidence="3 5">CY-1</strain>
    </source>
</reference>
<dbReference type="EMBL" id="CP051487">
    <property type="protein sequence ID" value="QJC79963.1"/>
    <property type="molecule type" value="Genomic_DNA"/>
</dbReference>
<evidence type="ECO:0000313" key="3">
    <source>
        <dbReference type="EMBL" id="QJC79963.1"/>
    </source>
</evidence>